<dbReference type="SFLD" id="SFLDG01082">
    <property type="entry name" value="B12-binding_domain_containing"/>
    <property type="match status" value="1"/>
</dbReference>
<dbReference type="PANTHER" id="PTHR43837:SF1">
    <property type="entry name" value="RIBOSOMAL PROTEIN US12 METHYLTHIOTRANSFERASE RIMO"/>
    <property type="match status" value="1"/>
</dbReference>
<dbReference type="InterPro" id="IPR020612">
    <property type="entry name" value="Methylthiotransferase_CS"/>
</dbReference>
<dbReference type="InterPro" id="IPR002792">
    <property type="entry name" value="TRAM_dom"/>
</dbReference>
<accession>A0A9P1BEP5</accession>
<dbReference type="InterPro" id="IPR058240">
    <property type="entry name" value="rSAM_sf"/>
</dbReference>
<gene>
    <name evidence="10" type="ORF">C1SCF055_LOCUS606</name>
</gene>
<dbReference type="InterPro" id="IPR007197">
    <property type="entry name" value="rSAM"/>
</dbReference>
<dbReference type="GO" id="GO:0046872">
    <property type="term" value="F:metal ion binding"/>
    <property type="evidence" value="ECO:0007669"/>
    <property type="project" value="UniProtKB-KW"/>
</dbReference>
<evidence type="ECO:0000259" key="8">
    <source>
        <dbReference type="PROSITE" id="PS51449"/>
    </source>
</evidence>
<evidence type="ECO:0000256" key="1">
    <source>
        <dbReference type="ARBA" id="ARBA00001966"/>
    </source>
</evidence>
<keyword evidence="4" id="KW-0949">S-adenosyl-L-methionine</keyword>
<keyword evidence="13" id="KW-1185">Reference proteome</keyword>
<keyword evidence="5" id="KW-0479">Metal-binding</keyword>
<dbReference type="EMBL" id="CAMXCT020000001">
    <property type="protein sequence ID" value="CAL1125391.1"/>
    <property type="molecule type" value="Genomic_DNA"/>
</dbReference>
<dbReference type="FunFam" id="3.80.30.20:FF:000001">
    <property type="entry name" value="tRNA-2-methylthio-N(6)-dimethylallyladenosine synthase 2"/>
    <property type="match status" value="1"/>
</dbReference>
<evidence type="ECO:0000313" key="11">
    <source>
        <dbReference type="EMBL" id="CAL1125391.1"/>
    </source>
</evidence>
<dbReference type="InterPro" id="IPR006638">
    <property type="entry name" value="Elp3/MiaA/NifB-like_rSAM"/>
</dbReference>
<dbReference type="Gene3D" id="3.80.30.20">
    <property type="entry name" value="tm_1862 like domain"/>
    <property type="match status" value="1"/>
</dbReference>
<dbReference type="InterPro" id="IPR005840">
    <property type="entry name" value="Ribosomal_uS12_MeSTrfase_RimO"/>
</dbReference>
<feature type="domain" description="MTTase N-terminal" evidence="8">
    <location>
        <begin position="62"/>
        <end position="178"/>
    </location>
</feature>
<comment type="cofactor">
    <cofactor evidence="1">
        <name>[4Fe-4S] cluster</name>
        <dbReference type="ChEBI" id="CHEBI:49883"/>
    </cofactor>
</comment>
<dbReference type="PANTHER" id="PTHR43837">
    <property type="entry name" value="RIBOSOMAL PROTEIN S12 METHYLTHIOTRANSFERASE RIMO"/>
    <property type="match status" value="1"/>
</dbReference>
<proteinExistence type="inferred from homology"/>
<name>A0A9P1BEP5_9DINO</name>
<dbReference type="EMBL" id="CAMXCT010000001">
    <property type="protein sequence ID" value="CAI3972016.1"/>
    <property type="molecule type" value="Genomic_DNA"/>
</dbReference>
<evidence type="ECO:0000313" key="12">
    <source>
        <dbReference type="EMBL" id="CAL4759328.1"/>
    </source>
</evidence>
<dbReference type="CDD" id="cd01335">
    <property type="entry name" value="Radical_SAM"/>
    <property type="match status" value="1"/>
</dbReference>
<reference evidence="10" key="1">
    <citation type="submission" date="2022-10" db="EMBL/GenBank/DDBJ databases">
        <authorList>
            <person name="Chen Y."/>
            <person name="Dougan E. K."/>
            <person name="Chan C."/>
            <person name="Rhodes N."/>
            <person name="Thang M."/>
        </authorList>
    </citation>
    <scope>NUCLEOTIDE SEQUENCE</scope>
</reference>
<evidence type="ECO:0000256" key="6">
    <source>
        <dbReference type="ARBA" id="ARBA00023004"/>
    </source>
</evidence>
<keyword evidence="7" id="KW-0411">Iron-sulfur</keyword>
<dbReference type="PROSITE" id="PS51918">
    <property type="entry name" value="RADICAL_SAM"/>
    <property type="match status" value="1"/>
</dbReference>
<dbReference type="SUPFAM" id="SSF102114">
    <property type="entry name" value="Radical SAM enzymes"/>
    <property type="match status" value="1"/>
</dbReference>
<dbReference type="InterPro" id="IPR023404">
    <property type="entry name" value="rSAM_horseshoe"/>
</dbReference>
<keyword evidence="3" id="KW-0963">Cytoplasm</keyword>
<keyword evidence="12" id="KW-0687">Ribonucleoprotein</keyword>
<dbReference type="InterPro" id="IPR038135">
    <property type="entry name" value="Methylthiotransferase_N_sf"/>
</dbReference>
<protein>
    <submittedName>
        <fullName evidence="12">Ribosomal protein uS12 methylthiotransferase RimO (US12 MTTase) (US12 methylthiotransferase) (Ribosoma l protein uS12 (Aspartate-C(3))-methylthiotransferase) (Ribosome maturation factor RimO)</fullName>
    </submittedName>
</protein>
<dbReference type="GO" id="GO:0051539">
    <property type="term" value="F:4 iron, 4 sulfur cluster binding"/>
    <property type="evidence" value="ECO:0007669"/>
    <property type="project" value="UniProtKB-KW"/>
</dbReference>
<dbReference type="SFLD" id="SFLDF00274">
    <property type="entry name" value="ribosomal_protein_S12_methylth"/>
    <property type="match status" value="1"/>
</dbReference>
<keyword evidence="2" id="KW-0004">4Fe-4S</keyword>
<dbReference type="Pfam" id="PF18693">
    <property type="entry name" value="TRAM_2"/>
    <property type="match status" value="1"/>
</dbReference>
<dbReference type="Pfam" id="PF04055">
    <property type="entry name" value="Radical_SAM"/>
    <property type="match status" value="1"/>
</dbReference>
<keyword evidence="12" id="KW-0689">Ribosomal protein</keyword>
<evidence type="ECO:0000256" key="5">
    <source>
        <dbReference type="ARBA" id="ARBA00022723"/>
    </source>
</evidence>
<dbReference type="InterPro" id="IPR012340">
    <property type="entry name" value="NA-bd_OB-fold"/>
</dbReference>
<reference evidence="11" key="2">
    <citation type="submission" date="2024-04" db="EMBL/GenBank/DDBJ databases">
        <authorList>
            <person name="Chen Y."/>
            <person name="Shah S."/>
            <person name="Dougan E. K."/>
            <person name="Thang M."/>
            <person name="Chan C."/>
        </authorList>
    </citation>
    <scope>NUCLEOTIDE SEQUENCE [LARGE SCALE GENOMIC DNA]</scope>
</reference>
<dbReference type="Pfam" id="PF00919">
    <property type="entry name" value="UPF0004"/>
    <property type="match status" value="1"/>
</dbReference>
<feature type="domain" description="Radical SAM core" evidence="9">
    <location>
        <begin position="203"/>
        <end position="433"/>
    </location>
</feature>
<dbReference type="InterPro" id="IPR005839">
    <property type="entry name" value="Methylthiotransferase"/>
</dbReference>
<evidence type="ECO:0000256" key="3">
    <source>
        <dbReference type="ARBA" id="ARBA00022490"/>
    </source>
</evidence>
<dbReference type="GO" id="GO:0005829">
    <property type="term" value="C:cytosol"/>
    <property type="evidence" value="ECO:0007669"/>
    <property type="project" value="TreeGrafter"/>
</dbReference>
<evidence type="ECO:0000313" key="13">
    <source>
        <dbReference type="Proteomes" id="UP001152797"/>
    </source>
</evidence>
<dbReference type="NCBIfam" id="TIGR00089">
    <property type="entry name" value="MiaB/RimO family radical SAM methylthiotransferase"/>
    <property type="match status" value="1"/>
</dbReference>
<dbReference type="Proteomes" id="UP001152797">
    <property type="component" value="Unassembled WGS sequence"/>
</dbReference>
<organism evidence="10">
    <name type="scientific">Cladocopium goreaui</name>
    <dbReference type="NCBI Taxonomy" id="2562237"/>
    <lineage>
        <taxon>Eukaryota</taxon>
        <taxon>Sar</taxon>
        <taxon>Alveolata</taxon>
        <taxon>Dinophyceae</taxon>
        <taxon>Suessiales</taxon>
        <taxon>Symbiodiniaceae</taxon>
        <taxon>Cladocopium</taxon>
    </lineage>
</organism>
<evidence type="ECO:0000259" key="9">
    <source>
        <dbReference type="PROSITE" id="PS51918"/>
    </source>
</evidence>
<keyword evidence="6" id="KW-0408">Iron</keyword>
<dbReference type="PROSITE" id="PS51449">
    <property type="entry name" value="MTTASE_N"/>
    <property type="match status" value="1"/>
</dbReference>
<dbReference type="Gene3D" id="2.40.50.140">
    <property type="entry name" value="Nucleic acid-binding proteins"/>
    <property type="match status" value="1"/>
</dbReference>
<dbReference type="NCBIfam" id="TIGR01125">
    <property type="entry name" value="30S ribosomal protein S12 methylthiotransferase RimO"/>
    <property type="match status" value="1"/>
</dbReference>
<dbReference type="InterPro" id="IPR013848">
    <property type="entry name" value="Methylthiotransferase_N"/>
</dbReference>
<evidence type="ECO:0000256" key="2">
    <source>
        <dbReference type="ARBA" id="ARBA00022485"/>
    </source>
</evidence>
<dbReference type="SFLD" id="SFLDS00029">
    <property type="entry name" value="Radical_SAM"/>
    <property type="match status" value="1"/>
</dbReference>
<dbReference type="AlphaFoldDB" id="A0A9P1BEP5"/>
<evidence type="ECO:0000313" key="10">
    <source>
        <dbReference type="EMBL" id="CAI3972016.1"/>
    </source>
</evidence>
<dbReference type="GO" id="GO:0035599">
    <property type="term" value="F:aspartic acid methylthiotransferase activity"/>
    <property type="evidence" value="ECO:0007669"/>
    <property type="project" value="TreeGrafter"/>
</dbReference>
<dbReference type="EMBL" id="CAMXCT030000001">
    <property type="protein sequence ID" value="CAL4759328.1"/>
    <property type="molecule type" value="Genomic_DNA"/>
</dbReference>
<dbReference type="OrthoDB" id="190098at2759"/>
<evidence type="ECO:0000256" key="7">
    <source>
        <dbReference type="ARBA" id="ARBA00023014"/>
    </source>
</evidence>
<dbReference type="HAMAP" id="MF_01865">
    <property type="entry name" value="MTTase_RimO"/>
    <property type="match status" value="1"/>
</dbReference>
<dbReference type="GO" id="GO:0005840">
    <property type="term" value="C:ribosome"/>
    <property type="evidence" value="ECO:0007669"/>
    <property type="project" value="UniProtKB-KW"/>
</dbReference>
<dbReference type="PROSITE" id="PS01278">
    <property type="entry name" value="MTTASE_RADICAL"/>
    <property type="match status" value="1"/>
</dbReference>
<sequence length="507" mass="57277">MTYPLISRPTTAQRGEVHSTGVLVNSQRMRNFLRFFPSDTANSVTIPLTTITKPTPPSQIKGNYAFVTLGCPKNLVDSERMLGLLELDGYRLVQNPEGADFVVVNTCGFIESARAESLATIDEMIDLKRDGRIRGVIVSGCLAERQREELLESRPEIDHLVGVFSRDQVTKVADRLVGGLDEQRNIFQPAPIVPLPDRDRMRVTPKHFAYLKISEGCDRLCTFCAIPKMRGKHVTKPIEEVLDETAELAADGVRELIVVAQDTTYYGMDRYGEPRLRELLTKMEEVEGIDWIRLMYLYPMYFSNDLIDHIAASKKIVPYLDMPLQHINDNMLRRMSRRVTRAETEQLVDRLRNTIENLTLRTTFIVGFPGETEEQFEELVDFVKATRFDRLGVFPYSYEPDTPAARLPDQIDEEVKQARVERLMQVQQEIAFELGQGHIGTQLEVLIDRSVEEQPDAWVGRTMADAPDIDSEVYVTGEGLATGKMVLCEVVGTHGYDLIAAAIGPAH</sequence>
<dbReference type="Gene3D" id="3.40.50.12160">
    <property type="entry name" value="Methylthiotransferase, N-terminal domain"/>
    <property type="match status" value="1"/>
</dbReference>
<dbReference type="SFLD" id="SFLDG01061">
    <property type="entry name" value="methylthiotransferase"/>
    <property type="match status" value="1"/>
</dbReference>
<comment type="caution">
    <text evidence="10">The sequence shown here is derived from an EMBL/GenBank/DDBJ whole genome shotgun (WGS) entry which is preliminary data.</text>
</comment>
<dbReference type="GO" id="GO:0006400">
    <property type="term" value="P:tRNA modification"/>
    <property type="evidence" value="ECO:0007669"/>
    <property type="project" value="InterPro"/>
</dbReference>
<dbReference type="SMART" id="SM00729">
    <property type="entry name" value="Elp3"/>
    <property type="match status" value="1"/>
</dbReference>
<evidence type="ECO:0000256" key="4">
    <source>
        <dbReference type="ARBA" id="ARBA00022691"/>
    </source>
</evidence>